<accession>A0A078HRW9</accession>
<dbReference type="STRING" id="3708.A0A078HRW9"/>
<organism evidence="1 2">
    <name type="scientific">Brassica napus</name>
    <name type="common">Rape</name>
    <dbReference type="NCBI Taxonomy" id="3708"/>
    <lineage>
        <taxon>Eukaryota</taxon>
        <taxon>Viridiplantae</taxon>
        <taxon>Streptophyta</taxon>
        <taxon>Embryophyta</taxon>
        <taxon>Tracheophyta</taxon>
        <taxon>Spermatophyta</taxon>
        <taxon>Magnoliopsida</taxon>
        <taxon>eudicotyledons</taxon>
        <taxon>Gunneridae</taxon>
        <taxon>Pentapetalae</taxon>
        <taxon>rosids</taxon>
        <taxon>malvids</taxon>
        <taxon>Brassicales</taxon>
        <taxon>Brassicaceae</taxon>
        <taxon>Brassiceae</taxon>
        <taxon>Brassica</taxon>
    </lineage>
</organism>
<proteinExistence type="predicted"/>
<keyword evidence="2" id="KW-1185">Reference proteome</keyword>
<dbReference type="AlphaFoldDB" id="A0A078HRW9"/>
<protein>
    <submittedName>
        <fullName evidence="1">BnaC01g19700D protein</fullName>
    </submittedName>
</protein>
<dbReference type="PANTHER" id="PTHR30411:SF4">
    <property type="entry name" value="YBAK_AMINOACYL-TRNA SYNTHETASE-ASSOCIATED DOMAIN-CONTAINING PROTEIN"/>
    <property type="match status" value="1"/>
</dbReference>
<gene>
    <name evidence="1" type="primary">BnaC01g19700D</name>
    <name evidence="1" type="ORF">GSBRNA2T00069861001</name>
</gene>
<evidence type="ECO:0000313" key="2">
    <source>
        <dbReference type="Proteomes" id="UP000028999"/>
    </source>
</evidence>
<dbReference type="GO" id="GO:0002161">
    <property type="term" value="F:aminoacyl-tRNA deacylase activity"/>
    <property type="evidence" value="ECO:0000318"/>
    <property type="project" value="GO_Central"/>
</dbReference>
<dbReference type="PANTHER" id="PTHR30411">
    <property type="entry name" value="CYTOPLASMIC PROTEIN"/>
    <property type="match status" value="1"/>
</dbReference>
<name>A0A078HRW9_BRANA</name>
<evidence type="ECO:0000313" key="1">
    <source>
        <dbReference type="EMBL" id="CDY40542.1"/>
    </source>
</evidence>
<dbReference type="Gene3D" id="3.90.960.10">
    <property type="entry name" value="YbaK/aminoacyl-tRNA synthetase-associated domain"/>
    <property type="match status" value="1"/>
</dbReference>
<dbReference type="PaxDb" id="3708-A0A078HRW9"/>
<reference evidence="1 2" key="1">
    <citation type="journal article" date="2014" name="Science">
        <title>Plant genetics. Early allopolyploid evolution in the post-Neolithic Brassica napus oilseed genome.</title>
        <authorList>
            <person name="Chalhoub B."/>
            <person name="Denoeud F."/>
            <person name="Liu S."/>
            <person name="Parkin I.A."/>
            <person name="Tang H."/>
            <person name="Wang X."/>
            <person name="Chiquet J."/>
            <person name="Belcram H."/>
            <person name="Tong C."/>
            <person name="Samans B."/>
            <person name="Correa M."/>
            <person name="Da Silva C."/>
            <person name="Just J."/>
            <person name="Falentin C."/>
            <person name="Koh C.S."/>
            <person name="Le Clainche I."/>
            <person name="Bernard M."/>
            <person name="Bento P."/>
            <person name="Noel B."/>
            <person name="Labadie K."/>
            <person name="Alberti A."/>
            <person name="Charles M."/>
            <person name="Arnaud D."/>
            <person name="Guo H."/>
            <person name="Daviaud C."/>
            <person name="Alamery S."/>
            <person name="Jabbari K."/>
            <person name="Zhao M."/>
            <person name="Edger P.P."/>
            <person name="Chelaifa H."/>
            <person name="Tack D."/>
            <person name="Lassalle G."/>
            <person name="Mestiri I."/>
            <person name="Schnel N."/>
            <person name="Le Paslier M.C."/>
            <person name="Fan G."/>
            <person name="Renault V."/>
            <person name="Bayer P.E."/>
            <person name="Golicz A.A."/>
            <person name="Manoli S."/>
            <person name="Lee T.H."/>
            <person name="Thi V.H."/>
            <person name="Chalabi S."/>
            <person name="Hu Q."/>
            <person name="Fan C."/>
            <person name="Tollenaere R."/>
            <person name="Lu Y."/>
            <person name="Battail C."/>
            <person name="Shen J."/>
            <person name="Sidebottom C.H."/>
            <person name="Wang X."/>
            <person name="Canaguier A."/>
            <person name="Chauveau A."/>
            <person name="Berard A."/>
            <person name="Deniot G."/>
            <person name="Guan M."/>
            <person name="Liu Z."/>
            <person name="Sun F."/>
            <person name="Lim Y.P."/>
            <person name="Lyons E."/>
            <person name="Town C.D."/>
            <person name="Bancroft I."/>
            <person name="Wang X."/>
            <person name="Meng J."/>
            <person name="Ma J."/>
            <person name="Pires J.C."/>
            <person name="King G.J."/>
            <person name="Brunel D."/>
            <person name="Delourme R."/>
            <person name="Renard M."/>
            <person name="Aury J.M."/>
            <person name="Adams K.L."/>
            <person name="Batley J."/>
            <person name="Snowdon R.J."/>
            <person name="Tost J."/>
            <person name="Edwards D."/>
            <person name="Zhou Y."/>
            <person name="Hua W."/>
            <person name="Sharpe A.G."/>
            <person name="Paterson A.H."/>
            <person name="Guan C."/>
            <person name="Wincker P."/>
        </authorList>
    </citation>
    <scope>NUCLEOTIDE SEQUENCE [LARGE SCALE GENOMIC DNA]</scope>
    <source>
        <strain evidence="2">cv. Darmor-bzh</strain>
    </source>
</reference>
<dbReference type="GO" id="GO:0106074">
    <property type="term" value="P:aminoacyl-tRNA metabolism involved in translational fidelity"/>
    <property type="evidence" value="ECO:0000318"/>
    <property type="project" value="GO_Central"/>
</dbReference>
<dbReference type="Gramene" id="CDY40542">
    <property type="protein sequence ID" value="CDY40542"/>
    <property type="gene ID" value="GSBRNA2T00069861001"/>
</dbReference>
<dbReference type="InterPro" id="IPR036754">
    <property type="entry name" value="YbaK/aa-tRNA-synt-asso_dom_sf"/>
</dbReference>
<dbReference type="Proteomes" id="UP000028999">
    <property type="component" value="Unassembled WGS sequence"/>
</dbReference>
<sequence>MVSLLSKERIKPIRPGASYPGNHPHCRLAARLIPFTNLECRLLGRFSSYKMIKPNCCTPIRSHNKINMEDAEDWTLESRRNILGSSSVHHLCKSIFILGFIFFFFCPRIEFHVNTQASSNILDCSDRNNSKYYVVVYSARFNVHDAAKNFLYPLNEGKIPKKRFNLRLAPEETSIKLLFPSVCAEQNVIWKVNIELEVPFVILDEAITKLRPAFFWLGSGEIDLKLGVRTSEFIDFVKPFIVGVCFNNIIPVFHPNLTRSIRSVLYTIS</sequence>
<dbReference type="EMBL" id="LK032473">
    <property type="protein sequence ID" value="CDY40542.1"/>
    <property type="molecule type" value="Genomic_DNA"/>
</dbReference>